<feature type="compositionally biased region" description="Low complexity" evidence="1">
    <location>
        <begin position="141"/>
        <end position="154"/>
    </location>
</feature>
<evidence type="ECO:0000256" key="1">
    <source>
        <dbReference type="SAM" id="MobiDB-lite"/>
    </source>
</evidence>
<dbReference type="AlphaFoldDB" id="A0A2N3U9R9"/>
<organism evidence="2 3">
    <name type="scientific">Pontibacter ramchanderi</name>
    <dbReference type="NCBI Taxonomy" id="1179743"/>
    <lineage>
        <taxon>Bacteria</taxon>
        <taxon>Pseudomonadati</taxon>
        <taxon>Bacteroidota</taxon>
        <taxon>Cytophagia</taxon>
        <taxon>Cytophagales</taxon>
        <taxon>Hymenobacteraceae</taxon>
        <taxon>Pontibacter</taxon>
    </lineage>
</organism>
<evidence type="ECO:0008006" key="4">
    <source>
        <dbReference type="Google" id="ProtNLM"/>
    </source>
</evidence>
<dbReference type="PROSITE" id="PS51257">
    <property type="entry name" value="PROKAR_LIPOPROTEIN"/>
    <property type="match status" value="1"/>
</dbReference>
<proteinExistence type="predicted"/>
<dbReference type="RefSeq" id="WP_101446291.1">
    <property type="nucleotide sequence ID" value="NZ_PJMU01000003.1"/>
</dbReference>
<dbReference type="EMBL" id="PJMU01000003">
    <property type="protein sequence ID" value="PKV63476.1"/>
    <property type="molecule type" value="Genomic_DNA"/>
</dbReference>
<feature type="region of interest" description="Disordered" evidence="1">
    <location>
        <begin position="126"/>
        <end position="160"/>
    </location>
</feature>
<evidence type="ECO:0000313" key="3">
    <source>
        <dbReference type="Proteomes" id="UP000233782"/>
    </source>
</evidence>
<name>A0A2N3U9R9_9BACT</name>
<keyword evidence="3" id="KW-1185">Reference proteome</keyword>
<dbReference type="Proteomes" id="UP000233782">
    <property type="component" value="Unassembled WGS sequence"/>
</dbReference>
<gene>
    <name evidence="2" type="ORF">BD749_3319</name>
</gene>
<protein>
    <recommendedName>
        <fullName evidence="4">Lipoprotein</fullName>
    </recommendedName>
</protein>
<comment type="caution">
    <text evidence="2">The sequence shown here is derived from an EMBL/GenBank/DDBJ whole genome shotgun (WGS) entry which is preliminary data.</text>
</comment>
<feature type="region of interest" description="Disordered" evidence="1">
    <location>
        <begin position="194"/>
        <end position="247"/>
    </location>
</feature>
<sequence length="247" mass="28240">MKKVFYSIAIISATMFASCTEDRGKTYETADANQDERVNQSHIRGNDMAMGSDTDMSNSDAAWRSNSERIAGQMATDLRLDTTTQNRVQQVLYERERRLSELEFNYNETNRMGGQVAEEVDNMATTEKKRYDQDGGTMTDTRGNMNTNTQNNTTAASDLDTQREQIMEETDRELQNILSQEQYRQYQEKRANYWGMSNDGTNQLDNSNNNMQNQNRQQNSNQMNNSGTNNNQSGSNTNSGNNMNRNQ</sequence>
<reference evidence="2 3" key="1">
    <citation type="submission" date="2017-12" db="EMBL/GenBank/DDBJ databases">
        <title>Genomic Encyclopedia of Type Strains, Phase III (KMG-III): the genomes of soil and plant-associated and newly described type strains.</title>
        <authorList>
            <person name="Whitman W."/>
        </authorList>
    </citation>
    <scope>NUCLEOTIDE SEQUENCE [LARGE SCALE GENOMIC DNA]</scope>
    <source>
        <strain evidence="2 3">LP43</strain>
    </source>
</reference>
<evidence type="ECO:0000313" key="2">
    <source>
        <dbReference type="EMBL" id="PKV63476.1"/>
    </source>
</evidence>
<feature type="compositionally biased region" description="Low complexity" evidence="1">
    <location>
        <begin position="206"/>
        <end position="247"/>
    </location>
</feature>
<dbReference type="OrthoDB" id="892388at2"/>
<accession>A0A2N3U9R9</accession>